<protein>
    <submittedName>
        <fullName evidence="1">Uncharacterized protein</fullName>
    </submittedName>
</protein>
<dbReference type="InterPro" id="IPR006311">
    <property type="entry name" value="TAT_signal"/>
</dbReference>
<proteinExistence type="predicted"/>
<dbReference type="EMBL" id="CADCTR010002724">
    <property type="protein sequence ID" value="CAA9367367.1"/>
    <property type="molecule type" value="Genomic_DNA"/>
</dbReference>
<dbReference type="AlphaFoldDB" id="A0A6J4MSF3"/>
<dbReference type="PROSITE" id="PS51318">
    <property type="entry name" value="TAT"/>
    <property type="match status" value="1"/>
</dbReference>
<name>A0A6J4MSF3_9CHLR</name>
<organism evidence="1">
    <name type="scientific">uncultured Chloroflexia bacterium</name>
    <dbReference type="NCBI Taxonomy" id="1672391"/>
    <lineage>
        <taxon>Bacteria</taxon>
        <taxon>Bacillati</taxon>
        <taxon>Chloroflexota</taxon>
        <taxon>Chloroflexia</taxon>
        <taxon>environmental samples</taxon>
    </lineage>
</organism>
<reference evidence="1" key="1">
    <citation type="submission" date="2020-02" db="EMBL/GenBank/DDBJ databases">
        <authorList>
            <person name="Meier V. D."/>
        </authorList>
    </citation>
    <scope>NUCLEOTIDE SEQUENCE</scope>
    <source>
        <strain evidence="1">AVDCRST_MAG93</strain>
    </source>
</reference>
<accession>A0A6J4MSF3</accession>
<gene>
    <name evidence="1" type="ORF">AVDCRST_MAG93-8085</name>
</gene>
<sequence>MSSKNSNRTGSTISTRRALIGGATLGAAAVVVGAVKPSVAQATQGQPIVAGDLNFETQPTILVNVGDNTQTSGSALQVQSADHGGIGLRALANGGDGSPAVQAHSFTGNGVTGETQSAFTSGVYGQNNGGGFGVAGRSNNNRGTGVFGEAKGTNGIALRGLAGSGGTALKVEGKARFDRSGKVTIPAGSSRAVVTLAGVTTASIILATLQEHAGGFTVESAVPRSDSFTIWLNQAAPSGGLPVGWFVIN</sequence>
<evidence type="ECO:0000313" key="1">
    <source>
        <dbReference type="EMBL" id="CAA9367367.1"/>
    </source>
</evidence>